<proteinExistence type="predicted"/>
<accession>A0A9C6TDD4</accession>
<feature type="domain" description="Terpene synthase N-terminal" evidence="2">
    <location>
        <begin position="67"/>
        <end position="173"/>
    </location>
</feature>
<name>A0A9C6TDD4_ARADU</name>
<dbReference type="Gene3D" id="1.10.600.10">
    <property type="entry name" value="Farnesyl Diphosphate Synthase"/>
    <property type="match status" value="1"/>
</dbReference>
<dbReference type="PANTHER" id="PTHR31225">
    <property type="entry name" value="OS04G0344100 PROTEIN-RELATED"/>
    <property type="match status" value="1"/>
</dbReference>
<keyword evidence="3" id="KW-1185">Reference proteome</keyword>
<evidence type="ECO:0000313" key="3">
    <source>
        <dbReference type="Proteomes" id="UP000515211"/>
    </source>
</evidence>
<organism evidence="3 4">
    <name type="scientific">Arachis duranensis</name>
    <name type="common">Wild peanut</name>
    <dbReference type="NCBI Taxonomy" id="130453"/>
    <lineage>
        <taxon>Eukaryota</taxon>
        <taxon>Viridiplantae</taxon>
        <taxon>Streptophyta</taxon>
        <taxon>Embryophyta</taxon>
        <taxon>Tracheophyta</taxon>
        <taxon>Spermatophyta</taxon>
        <taxon>Magnoliopsida</taxon>
        <taxon>eudicotyledons</taxon>
        <taxon>Gunneridae</taxon>
        <taxon>Pentapetalae</taxon>
        <taxon>rosids</taxon>
        <taxon>fabids</taxon>
        <taxon>Fabales</taxon>
        <taxon>Fabaceae</taxon>
        <taxon>Papilionoideae</taxon>
        <taxon>50 kb inversion clade</taxon>
        <taxon>dalbergioids sensu lato</taxon>
        <taxon>Dalbergieae</taxon>
        <taxon>Pterocarpus clade</taxon>
        <taxon>Arachis</taxon>
    </lineage>
</organism>
<dbReference type="RefSeq" id="XP_052108459.1">
    <property type="nucleotide sequence ID" value="XM_052252499.1"/>
</dbReference>
<dbReference type="GO" id="GO:0010333">
    <property type="term" value="F:terpene synthase activity"/>
    <property type="evidence" value="ECO:0007669"/>
    <property type="project" value="InterPro"/>
</dbReference>
<dbReference type="SUPFAM" id="SSF48239">
    <property type="entry name" value="Terpenoid cyclases/Protein prenyltransferases"/>
    <property type="match status" value="1"/>
</dbReference>
<dbReference type="KEGG" id="adu:127744052"/>
<dbReference type="Pfam" id="PF01397">
    <property type="entry name" value="Terpene_synth"/>
    <property type="match status" value="1"/>
</dbReference>
<evidence type="ECO:0000259" key="2">
    <source>
        <dbReference type="Pfam" id="PF01397"/>
    </source>
</evidence>
<dbReference type="Proteomes" id="UP000515211">
    <property type="component" value="Chromosome 8"/>
</dbReference>
<evidence type="ECO:0000313" key="5">
    <source>
        <dbReference type="RefSeq" id="XP_052112282.1"/>
    </source>
</evidence>
<gene>
    <name evidence="4" type="primary">LOC107461928</name>
    <name evidence="5" type="synonym">LOC127744052</name>
</gene>
<evidence type="ECO:0000313" key="4">
    <source>
        <dbReference type="RefSeq" id="XP_052108459.1"/>
    </source>
</evidence>
<reference evidence="4 5" key="2">
    <citation type="submission" date="2025-04" db="UniProtKB">
        <authorList>
            <consortium name="RefSeq"/>
        </authorList>
    </citation>
    <scope>IDENTIFICATION</scope>
    <source>
        <tissue evidence="4 5">Whole plant</tissue>
    </source>
</reference>
<comment type="cofactor">
    <cofactor evidence="1">
        <name>Mg(2+)</name>
        <dbReference type="ChEBI" id="CHEBI:18420"/>
    </cofactor>
</comment>
<protein>
    <submittedName>
        <fullName evidence="4 5">Isoprene synthase, chloroplastic</fullName>
    </submittedName>
</protein>
<dbReference type="RefSeq" id="XP_052112282.1">
    <property type="nucleotide sequence ID" value="XM_052256322.1"/>
</dbReference>
<evidence type="ECO:0000256" key="1">
    <source>
        <dbReference type="ARBA" id="ARBA00001946"/>
    </source>
</evidence>
<dbReference type="InterPro" id="IPR050148">
    <property type="entry name" value="Terpene_synthase-like"/>
</dbReference>
<dbReference type="GeneID" id="107461928"/>
<dbReference type="InterPro" id="IPR008930">
    <property type="entry name" value="Terpenoid_cyclase/PrenylTrfase"/>
</dbReference>
<dbReference type="AlphaFoldDB" id="A0A9C6TDD4"/>
<reference evidence="3" key="1">
    <citation type="journal article" date="2016" name="Nat. Genet.">
        <title>The genome sequences of Arachis duranensis and Arachis ipaensis, the diploid ancestors of cultivated peanut.</title>
        <authorList>
            <person name="Bertioli D.J."/>
            <person name="Cannon S.B."/>
            <person name="Froenicke L."/>
            <person name="Huang G."/>
            <person name="Farmer A.D."/>
            <person name="Cannon E.K."/>
            <person name="Liu X."/>
            <person name="Gao D."/>
            <person name="Clevenger J."/>
            <person name="Dash S."/>
            <person name="Ren L."/>
            <person name="Moretzsohn M.C."/>
            <person name="Shirasawa K."/>
            <person name="Huang W."/>
            <person name="Vidigal B."/>
            <person name="Abernathy B."/>
            <person name="Chu Y."/>
            <person name="Niederhuth C.E."/>
            <person name="Umale P."/>
            <person name="Araujo A.C."/>
            <person name="Kozik A."/>
            <person name="Kim K.D."/>
            <person name="Burow M.D."/>
            <person name="Varshney R.K."/>
            <person name="Wang X."/>
            <person name="Zhang X."/>
            <person name="Barkley N."/>
            <person name="Guimaraes P.M."/>
            <person name="Isobe S."/>
            <person name="Guo B."/>
            <person name="Liao B."/>
            <person name="Stalker H.T."/>
            <person name="Schmitz R.J."/>
            <person name="Scheffler B.E."/>
            <person name="Leal-Bertioli S.C."/>
            <person name="Xun X."/>
            <person name="Jackson S.A."/>
            <person name="Michelmore R."/>
            <person name="Ozias-Akins P."/>
        </authorList>
    </citation>
    <scope>NUCLEOTIDE SEQUENCE [LARGE SCALE GENOMIC DNA]</scope>
    <source>
        <strain evidence="3">cv. V14167</strain>
    </source>
</reference>
<dbReference type="InterPro" id="IPR001906">
    <property type="entry name" value="Terpene_synth_N"/>
</dbReference>
<dbReference type="InterPro" id="IPR008949">
    <property type="entry name" value="Isoprenoid_synthase_dom_sf"/>
</dbReference>
<dbReference type="GO" id="GO:0016114">
    <property type="term" value="P:terpenoid biosynthetic process"/>
    <property type="evidence" value="ECO:0007669"/>
    <property type="project" value="InterPro"/>
</dbReference>
<dbReference type="KEGG" id="adu:107461928"/>
<dbReference type="Gene3D" id="1.50.10.130">
    <property type="entry name" value="Terpene synthase, N-terminal domain"/>
    <property type="match status" value="1"/>
</dbReference>
<sequence length="174" mass="20279">MASELISLPYALSTTQRVVVVVKHRNHFGRKTVTHATAKIHFICGSTKKDDGQLIGRRSANYQPNLWTYEFLHHQSHHNHHVVERIEERAKKLEEKVRYIMMNSSDMEPLSLLEFIDDLHRLGLSYKFPNHINSALSRIHSSQHMLHHTQKTLHATALLFRILRQHSFHVSQGV</sequence>
<dbReference type="InterPro" id="IPR036965">
    <property type="entry name" value="Terpene_synth_N_sf"/>
</dbReference>